<name>A0A9Q1KPD5_9CARY</name>
<dbReference type="Proteomes" id="UP001153076">
    <property type="component" value="Unassembled WGS sequence"/>
</dbReference>
<evidence type="ECO:0000313" key="2">
    <source>
        <dbReference type="EMBL" id="KAJ8447128.1"/>
    </source>
</evidence>
<organism evidence="2 3">
    <name type="scientific">Carnegiea gigantea</name>
    <dbReference type="NCBI Taxonomy" id="171969"/>
    <lineage>
        <taxon>Eukaryota</taxon>
        <taxon>Viridiplantae</taxon>
        <taxon>Streptophyta</taxon>
        <taxon>Embryophyta</taxon>
        <taxon>Tracheophyta</taxon>
        <taxon>Spermatophyta</taxon>
        <taxon>Magnoliopsida</taxon>
        <taxon>eudicotyledons</taxon>
        <taxon>Gunneridae</taxon>
        <taxon>Pentapetalae</taxon>
        <taxon>Caryophyllales</taxon>
        <taxon>Cactineae</taxon>
        <taxon>Cactaceae</taxon>
        <taxon>Cactoideae</taxon>
        <taxon>Echinocereeae</taxon>
        <taxon>Carnegiea</taxon>
    </lineage>
</organism>
<evidence type="ECO:0000313" key="3">
    <source>
        <dbReference type="Proteomes" id="UP001153076"/>
    </source>
</evidence>
<keyword evidence="3" id="KW-1185">Reference proteome</keyword>
<protein>
    <submittedName>
        <fullName evidence="2">Uncharacterized protein</fullName>
    </submittedName>
</protein>
<sequence>MASEFEKLPLRLHHRQCQSLNCLRSSLLKLRSSPPVLNALVLFLSLSPDFWYKNSAAMNPRGERRNIADDLWREIIAEEHQNCSHQPRIAITYQRRRTSVEDATKQSHKGRTSIAVIAVPDQQGHQQQRKPGRKPPLPKGKVTQLPNFEKERAYFQEIDADELMVESPSPKKFAWVTGNETEDMTLPPLCTRLEKWLNARRQYLIPSSTLSTILRTPAEPLQPIPYDNDGYDSSYLRKSEKLRLRSISALGSIQEDQDIHSHSGKTFVDPMCLEDKDFDDIESEIRKLSLVSRPSSLGNDPFFALLKECGQSAPSTLFEVFSKLWSVPSPEW</sequence>
<reference evidence="2" key="1">
    <citation type="submission" date="2022-04" db="EMBL/GenBank/DDBJ databases">
        <title>Carnegiea gigantea Genome sequencing and assembly v2.</title>
        <authorList>
            <person name="Copetti D."/>
            <person name="Sanderson M.J."/>
            <person name="Burquez A."/>
            <person name="Wojciechowski M.F."/>
        </authorList>
    </citation>
    <scope>NUCLEOTIDE SEQUENCE</scope>
    <source>
        <strain evidence="2">SGP5-SGP5p</strain>
        <tissue evidence="2">Aerial part</tissue>
    </source>
</reference>
<gene>
    <name evidence="2" type="ORF">Cgig2_022857</name>
</gene>
<dbReference type="OrthoDB" id="21018at2759"/>
<dbReference type="EMBL" id="JAKOGI010000041">
    <property type="protein sequence ID" value="KAJ8447128.1"/>
    <property type="molecule type" value="Genomic_DNA"/>
</dbReference>
<accession>A0A9Q1KPD5</accession>
<feature type="region of interest" description="Disordered" evidence="1">
    <location>
        <begin position="119"/>
        <end position="146"/>
    </location>
</feature>
<comment type="caution">
    <text evidence="2">The sequence shown here is derived from an EMBL/GenBank/DDBJ whole genome shotgun (WGS) entry which is preliminary data.</text>
</comment>
<evidence type="ECO:0000256" key="1">
    <source>
        <dbReference type="SAM" id="MobiDB-lite"/>
    </source>
</evidence>
<proteinExistence type="predicted"/>
<dbReference type="AlphaFoldDB" id="A0A9Q1KPD5"/>